<gene>
    <name evidence="9" type="ORF">FSP39_001414</name>
</gene>
<accession>A0AA88YWR4</accession>
<dbReference type="PROSITE" id="PS50089">
    <property type="entry name" value="ZF_RING_2"/>
    <property type="match status" value="2"/>
</dbReference>
<feature type="compositionally biased region" description="Polar residues" evidence="5">
    <location>
        <begin position="541"/>
        <end position="559"/>
    </location>
</feature>
<evidence type="ECO:0000259" key="6">
    <source>
        <dbReference type="PROSITE" id="PS50089"/>
    </source>
</evidence>
<evidence type="ECO:0000256" key="2">
    <source>
        <dbReference type="ARBA" id="ARBA00022771"/>
    </source>
</evidence>
<dbReference type="CDD" id="cd16486">
    <property type="entry name" value="mRING-H2-C3H2C2D_ZSWM2"/>
    <property type="match status" value="1"/>
</dbReference>
<feature type="region of interest" description="Disordered" evidence="5">
    <location>
        <begin position="616"/>
        <end position="686"/>
    </location>
</feature>
<dbReference type="EMBL" id="VSWD01000001">
    <property type="protein sequence ID" value="KAK3108108.1"/>
    <property type="molecule type" value="Genomic_DNA"/>
</dbReference>
<sequence>MSRSVAWRRTCSDAVFWRQTQALNATIYILRETGPTGFLLKEDGESKPVKVFLGDPHNCTCPTFKKERDLCKHICWLILKKFRVPQTNPVSWQMGLVEREINDMLFGATVKQRKTPVRRWAGSGPPGNTGYNADGRPVIQQREIGEDDCCPICQDELLAKHLPVTYCKFGCGNSIHIKCMKIWADHQKTSGDTTIKCPFCREDFGPVEMLKQESRNANGPTPGGRMDRHIGMTCQSCRTSPIEGKCYRCSVCAEYYLCQSCFNTQLHTNHPFEYRHKRNQRWRVAQRTYGAVLPEAVANDLLNRELTEGDYELLTQLDNNSASQPSEIPEDVIHQFPLERVREGGALLAPGKQCRVCLRAFEIGQFVRKLPRCKHKFHKDCIDSWLLHSHPTCPIDGMVVWDPISAQHETDDRSSQRGSANSKKSSVSSTASSFRDDQLTVPGVGIVRQGPSTSEAGGSVERSANTRRRVSQPGRLQARTEETGSNNMDVLRASFTLNGTAVTSNDTSSGEQLTATTSLPGSRLLGRTQVRRSSLSQRLAELNLNSTSANQASESGQQLRRTKSLRIHSHSNRSNTQDDQSNTLEPVASLDLALGVRKDRSSVHNAIFNTLSMLSNSEDDKGVKTPDSSRSSSSMSSRLSVRNSLLSRTSEIHSPSRNLPTLLESENENNPNADSQDFDSFSFVTSDPTSSAHQRIFQRAPRLILPTDINDTHVILTSVRSTPDSRASSHISLDSIRSNRLGEGVIVADGISEPRSRSSSNSTADRPPRHPRRKDNQGQSSKGPNSSSRQPQGGSVNDDTGAQLMERIQLFSDLYLGNDPRNGIPVGSTGQKPSRPIRAQLSNPVAAAAARHNHRRTEVRRRRSNEIALEGNAYSGLTLRDLI</sequence>
<evidence type="ECO:0000313" key="10">
    <source>
        <dbReference type="Proteomes" id="UP001186944"/>
    </source>
</evidence>
<dbReference type="SUPFAM" id="SSF57850">
    <property type="entry name" value="RING/U-box"/>
    <property type="match status" value="3"/>
</dbReference>
<dbReference type="Proteomes" id="UP001186944">
    <property type="component" value="Unassembled WGS sequence"/>
</dbReference>
<evidence type="ECO:0008006" key="11">
    <source>
        <dbReference type="Google" id="ProtNLM"/>
    </source>
</evidence>
<dbReference type="SMART" id="SM00184">
    <property type="entry name" value="RING"/>
    <property type="match status" value="2"/>
</dbReference>
<dbReference type="PROSITE" id="PS01357">
    <property type="entry name" value="ZF_ZZ_1"/>
    <property type="match status" value="1"/>
</dbReference>
<dbReference type="Pfam" id="PF04434">
    <property type="entry name" value="SWIM"/>
    <property type="match status" value="1"/>
</dbReference>
<evidence type="ECO:0000259" key="7">
    <source>
        <dbReference type="PROSITE" id="PS50135"/>
    </source>
</evidence>
<feature type="region of interest" description="Disordered" evidence="5">
    <location>
        <begin position="749"/>
        <end position="799"/>
    </location>
</feature>
<evidence type="ECO:0000256" key="1">
    <source>
        <dbReference type="ARBA" id="ARBA00022723"/>
    </source>
</evidence>
<dbReference type="InterPro" id="IPR043145">
    <property type="entry name" value="Znf_ZZ_sf"/>
</dbReference>
<keyword evidence="3" id="KW-0862">Zinc</keyword>
<feature type="domain" description="ZZ-type" evidence="7">
    <location>
        <begin position="229"/>
        <end position="280"/>
    </location>
</feature>
<dbReference type="AlphaFoldDB" id="A0AA88YWR4"/>
<feature type="region of interest" description="Disordered" evidence="5">
    <location>
        <begin position="407"/>
        <end position="489"/>
    </location>
</feature>
<evidence type="ECO:0000256" key="3">
    <source>
        <dbReference type="ARBA" id="ARBA00022833"/>
    </source>
</evidence>
<dbReference type="GO" id="GO:0008270">
    <property type="term" value="F:zinc ion binding"/>
    <property type="evidence" value="ECO:0007669"/>
    <property type="project" value="UniProtKB-KW"/>
</dbReference>
<feature type="domain" description="RING-type" evidence="6">
    <location>
        <begin position="150"/>
        <end position="201"/>
    </location>
</feature>
<dbReference type="InterPro" id="IPR039903">
    <property type="entry name" value="Zswim2"/>
</dbReference>
<dbReference type="PROSITE" id="PS50135">
    <property type="entry name" value="ZF_ZZ_2"/>
    <property type="match status" value="1"/>
</dbReference>
<dbReference type="InterPro" id="IPR001841">
    <property type="entry name" value="Znf_RING"/>
</dbReference>
<dbReference type="Pfam" id="PF00569">
    <property type="entry name" value="ZZ"/>
    <property type="match status" value="1"/>
</dbReference>
<dbReference type="GO" id="GO:0061630">
    <property type="term" value="F:ubiquitin protein ligase activity"/>
    <property type="evidence" value="ECO:0007669"/>
    <property type="project" value="InterPro"/>
</dbReference>
<feature type="domain" description="SWIM-type" evidence="8">
    <location>
        <begin position="49"/>
        <end position="82"/>
    </location>
</feature>
<dbReference type="PANTHER" id="PTHR21540">
    <property type="entry name" value="RING FINGER AND SWIM DOMAIN-CONTAINING PROTEIN 2"/>
    <property type="match status" value="1"/>
</dbReference>
<dbReference type="CDD" id="cd16494">
    <property type="entry name" value="RING-CH-C4HC3_ZSWM2"/>
    <property type="match status" value="1"/>
</dbReference>
<protein>
    <recommendedName>
        <fullName evidence="11">E3 ubiquitin-protein ligase ZSWIM2</fullName>
    </recommendedName>
</protein>
<dbReference type="PROSITE" id="PS50966">
    <property type="entry name" value="ZF_SWIM"/>
    <property type="match status" value="1"/>
</dbReference>
<feature type="compositionally biased region" description="Polar residues" evidence="5">
    <location>
        <begin position="777"/>
        <end position="799"/>
    </location>
</feature>
<keyword evidence="2 4" id="KW-0863">Zinc-finger</keyword>
<dbReference type="Gene3D" id="3.30.60.90">
    <property type="match status" value="1"/>
</dbReference>
<reference evidence="9" key="1">
    <citation type="submission" date="2019-08" db="EMBL/GenBank/DDBJ databases">
        <title>The improved chromosome-level genome for the pearl oyster Pinctada fucata martensii using PacBio sequencing and Hi-C.</title>
        <authorList>
            <person name="Zheng Z."/>
        </authorList>
    </citation>
    <scope>NUCLEOTIDE SEQUENCE</scope>
    <source>
        <strain evidence="9">ZZ-2019</strain>
        <tissue evidence="9">Adductor muscle</tissue>
    </source>
</reference>
<dbReference type="InterPro" id="IPR013083">
    <property type="entry name" value="Znf_RING/FYVE/PHD"/>
</dbReference>
<feature type="region of interest" description="Disordered" evidence="5">
    <location>
        <begin position="541"/>
        <end position="562"/>
    </location>
</feature>
<name>A0AA88YWR4_PINIB</name>
<dbReference type="InterPro" id="IPR000433">
    <property type="entry name" value="Znf_ZZ"/>
</dbReference>
<dbReference type="Pfam" id="PF13639">
    <property type="entry name" value="zf-RING_2"/>
    <property type="match status" value="1"/>
</dbReference>
<feature type="region of interest" description="Disordered" evidence="5">
    <location>
        <begin position="501"/>
        <end position="520"/>
    </location>
</feature>
<comment type="caution">
    <text evidence="9">The sequence shown here is derived from an EMBL/GenBank/DDBJ whole genome shotgun (WGS) entry which is preliminary data.</text>
</comment>
<evidence type="ECO:0000256" key="5">
    <source>
        <dbReference type="SAM" id="MobiDB-lite"/>
    </source>
</evidence>
<evidence type="ECO:0000313" key="9">
    <source>
        <dbReference type="EMBL" id="KAK3108108.1"/>
    </source>
</evidence>
<dbReference type="SMART" id="SM00291">
    <property type="entry name" value="ZnF_ZZ"/>
    <property type="match status" value="1"/>
</dbReference>
<keyword evidence="1" id="KW-0479">Metal-binding</keyword>
<dbReference type="InterPro" id="IPR007527">
    <property type="entry name" value="Znf_SWIM"/>
</dbReference>
<dbReference type="PANTHER" id="PTHR21540:SF3">
    <property type="entry name" value="E3 UBIQUITIN-PROTEIN LIGASE ZSWIM2"/>
    <property type="match status" value="1"/>
</dbReference>
<feature type="domain" description="RING-type" evidence="6">
    <location>
        <begin position="354"/>
        <end position="396"/>
    </location>
</feature>
<evidence type="ECO:0000256" key="4">
    <source>
        <dbReference type="PROSITE-ProRule" id="PRU00228"/>
    </source>
</evidence>
<feature type="compositionally biased region" description="Low complexity" evidence="5">
    <location>
        <begin position="419"/>
        <end position="433"/>
    </location>
</feature>
<evidence type="ECO:0000259" key="8">
    <source>
        <dbReference type="PROSITE" id="PS50966"/>
    </source>
</evidence>
<proteinExistence type="predicted"/>
<keyword evidence="10" id="KW-1185">Reference proteome</keyword>
<dbReference type="Gene3D" id="3.30.40.10">
    <property type="entry name" value="Zinc/RING finger domain, C3HC4 (zinc finger)"/>
    <property type="match status" value="2"/>
</dbReference>
<feature type="compositionally biased region" description="Polar residues" evidence="5">
    <location>
        <begin position="668"/>
        <end position="686"/>
    </location>
</feature>
<feature type="compositionally biased region" description="Low complexity" evidence="5">
    <location>
        <begin position="628"/>
        <end position="649"/>
    </location>
</feature>
<organism evidence="9 10">
    <name type="scientific">Pinctada imbricata</name>
    <name type="common">Atlantic pearl-oyster</name>
    <name type="synonym">Pinctada martensii</name>
    <dbReference type="NCBI Taxonomy" id="66713"/>
    <lineage>
        <taxon>Eukaryota</taxon>
        <taxon>Metazoa</taxon>
        <taxon>Spiralia</taxon>
        <taxon>Lophotrochozoa</taxon>
        <taxon>Mollusca</taxon>
        <taxon>Bivalvia</taxon>
        <taxon>Autobranchia</taxon>
        <taxon>Pteriomorphia</taxon>
        <taxon>Pterioida</taxon>
        <taxon>Pterioidea</taxon>
        <taxon>Pteriidae</taxon>
        <taxon>Pinctada</taxon>
    </lineage>
</organism>